<dbReference type="Proteomes" id="UP000625210">
    <property type="component" value="Unassembled WGS sequence"/>
</dbReference>
<dbReference type="GO" id="GO:0009403">
    <property type="term" value="P:toxin biosynthetic process"/>
    <property type="evidence" value="ECO:0007669"/>
    <property type="project" value="InterPro"/>
</dbReference>
<dbReference type="PANTHER" id="PTHR37306:SF1">
    <property type="entry name" value="COLICIN V PRODUCTION PROTEIN"/>
    <property type="match status" value="1"/>
</dbReference>
<organism evidence="6 7">
    <name type="scientific">Marinithermofilum abyssi</name>
    <dbReference type="NCBI Taxonomy" id="1571185"/>
    <lineage>
        <taxon>Bacteria</taxon>
        <taxon>Bacillati</taxon>
        <taxon>Bacillota</taxon>
        <taxon>Bacilli</taxon>
        <taxon>Bacillales</taxon>
        <taxon>Thermoactinomycetaceae</taxon>
        <taxon>Marinithermofilum</taxon>
    </lineage>
</organism>
<evidence type="ECO:0000256" key="5">
    <source>
        <dbReference type="SAM" id="Phobius"/>
    </source>
</evidence>
<keyword evidence="2 5" id="KW-0812">Transmembrane</keyword>
<evidence type="ECO:0000256" key="3">
    <source>
        <dbReference type="ARBA" id="ARBA00022989"/>
    </source>
</evidence>
<feature type="transmembrane region" description="Helical" evidence="5">
    <location>
        <begin position="28"/>
        <end position="44"/>
    </location>
</feature>
<feature type="transmembrane region" description="Helical" evidence="5">
    <location>
        <begin position="76"/>
        <end position="96"/>
    </location>
</feature>
<dbReference type="RefSeq" id="WP_188647702.1">
    <property type="nucleotide sequence ID" value="NZ_BMHQ01000006.1"/>
</dbReference>
<evidence type="ECO:0000256" key="4">
    <source>
        <dbReference type="ARBA" id="ARBA00023136"/>
    </source>
</evidence>
<name>A0A8J2YCP3_9BACL</name>
<evidence type="ECO:0000256" key="2">
    <source>
        <dbReference type="ARBA" id="ARBA00022692"/>
    </source>
</evidence>
<keyword evidence="4 5" id="KW-0472">Membrane</keyword>
<protein>
    <submittedName>
        <fullName evidence="6">Membrane protein</fullName>
    </submittedName>
</protein>
<dbReference type="PANTHER" id="PTHR37306">
    <property type="entry name" value="COLICIN V PRODUCTION PROTEIN"/>
    <property type="match status" value="1"/>
</dbReference>
<evidence type="ECO:0000313" key="6">
    <source>
        <dbReference type="EMBL" id="GGE17822.1"/>
    </source>
</evidence>
<keyword evidence="7" id="KW-1185">Reference proteome</keyword>
<gene>
    <name evidence="6" type="primary">cvpA</name>
    <name evidence="6" type="ORF">GCM10011571_19480</name>
</gene>
<keyword evidence="3 5" id="KW-1133">Transmembrane helix</keyword>
<dbReference type="EMBL" id="BMHQ01000006">
    <property type="protein sequence ID" value="GGE17822.1"/>
    <property type="molecule type" value="Genomic_DNA"/>
</dbReference>
<reference evidence="6" key="2">
    <citation type="submission" date="2020-09" db="EMBL/GenBank/DDBJ databases">
        <authorList>
            <person name="Sun Q."/>
            <person name="Zhou Y."/>
        </authorList>
    </citation>
    <scope>NUCLEOTIDE SEQUENCE</scope>
    <source>
        <strain evidence="6">CGMCC 1.15179</strain>
    </source>
</reference>
<dbReference type="AlphaFoldDB" id="A0A8J2YCP3"/>
<comment type="caution">
    <text evidence="6">The sequence shown here is derived from an EMBL/GenBank/DDBJ whole genome shotgun (WGS) entry which is preliminary data.</text>
</comment>
<sequence length="179" mass="19366">MNMLDLIIVVLVAGGVFRGYRRGFILEVAALAGVFLALFLAYQFRDEMAPVLQQVVPLPKDVSGNALVSFFKVEEAIYSVMAFVVVFFGVKLLLSLGASLLTSVARLPVLNKINQIGGAGVALIKVVLVLMIFINLMHLLPMETSRQAVENSALSQGILSMTPDMKEILKELVSPSQSA</sequence>
<dbReference type="Pfam" id="PF02674">
    <property type="entry name" value="Colicin_V"/>
    <property type="match status" value="1"/>
</dbReference>
<dbReference type="InterPro" id="IPR003825">
    <property type="entry name" value="Colicin-V_CvpA"/>
</dbReference>
<evidence type="ECO:0000313" key="7">
    <source>
        <dbReference type="Proteomes" id="UP000625210"/>
    </source>
</evidence>
<evidence type="ECO:0000256" key="1">
    <source>
        <dbReference type="ARBA" id="ARBA00004141"/>
    </source>
</evidence>
<accession>A0A8J2YCP3</accession>
<comment type="subcellular location">
    <subcellularLocation>
        <location evidence="1">Membrane</location>
        <topology evidence="1">Multi-pass membrane protein</topology>
    </subcellularLocation>
</comment>
<dbReference type="GO" id="GO:0016020">
    <property type="term" value="C:membrane"/>
    <property type="evidence" value="ECO:0007669"/>
    <property type="project" value="UniProtKB-SubCell"/>
</dbReference>
<feature type="transmembrane region" description="Helical" evidence="5">
    <location>
        <begin position="116"/>
        <end position="137"/>
    </location>
</feature>
<reference evidence="6" key="1">
    <citation type="journal article" date="2014" name="Int. J. Syst. Evol. Microbiol.">
        <title>Complete genome sequence of Corynebacterium casei LMG S-19264T (=DSM 44701T), isolated from a smear-ripened cheese.</title>
        <authorList>
            <consortium name="US DOE Joint Genome Institute (JGI-PGF)"/>
            <person name="Walter F."/>
            <person name="Albersmeier A."/>
            <person name="Kalinowski J."/>
            <person name="Ruckert C."/>
        </authorList>
    </citation>
    <scope>NUCLEOTIDE SEQUENCE</scope>
    <source>
        <strain evidence="6">CGMCC 1.15179</strain>
    </source>
</reference>
<proteinExistence type="predicted"/>